<dbReference type="OrthoDB" id="6398146at2"/>
<evidence type="ECO:0000313" key="2">
    <source>
        <dbReference type="EMBL" id="TKB47939.1"/>
    </source>
</evidence>
<dbReference type="RefSeq" id="WP_136854010.1">
    <property type="nucleotide sequence ID" value="NZ_SWCI01000011.1"/>
</dbReference>
<evidence type="ECO:0000256" key="1">
    <source>
        <dbReference type="SAM" id="SignalP"/>
    </source>
</evidence>
<evidence type="ECO:0000313" key="3">
    <source>
        <dbReference type="Proteomes" id="UP000305674"/>
    </source>
</evidence>
<name>A0A4U1BAV7_9GAMM</name>
<keyword evidence="1" id="KW-0732">Signal</keyword>
<gene>
    <name evidence="2" type="ORF">FCL40_14450</name>
</gene>
<organism evidence="2 3">
    <name type="scientific">Ferrimonas sediminicola</name>
    <dbReference type="NCBI Taxonomy" id="2569538"/>
    <lineage>
        <taxon>Bacteria</taxon>
        <taxon>Pseudomonadati</taxon>
        <taxon>Pseudomonadota</taxon>
        <taxon>Gammaproteobacteria</taxon>
        <taxon>Alteromonadales</taxon>
        <taxon>Ferrimonadaceae</taxon>
        <taxon>Ferrimonas</taxon>
    </lineage>
</organism>
<proteinExistence type="predicted"/>
<dbReference type="Proteomes" id="UP000305674">
    <property type="component" value="Unassembled WGS sequence"/>
</dbReference>
<feature type="signal peptide" evidence="1">
    <location>
        <begin position="1"/>
        <end position="18"/>
    </location>
</feature>
<protein>
    <recommendedName>
        <fullName evidence="4">Outer membrane protein beta-barrel domain-containing protein</fullName>
    </recommendedName>
</protein>
<comment type="caution">
    <text evidence="2">The sequence shown here is derived from an EMBL/GenBank/DDBJ whole genome shotgun (WGS) entry which is preliminary data.</text>
</comment>
<reference evidence="2 3" key="1">
    <citation type="submission" date="2019-04" db="EMBL/GenBank/DDBJ databases">
        <authorList>
            <person name="Hwang J.C."/>
        </authorList>
    </citation>
    <scope>NUCLEOTIDE SEQUENCE [LARGE SCALE GENOMIC DNA]</scope>
    <source>
        <strain evidence="2 3">IMCC35001</strain>
    </source>
</reference>
<accession>A0A4U1BAV7</accession>
<dbReference type="EMBL" id="SWCI01000011">
    <property type="protein sequence ID" value="TKB47939.1"/>
    <property type="molecule type" value="Genomic_DNA"/>
</dbReference>
<sequence>MIRATPLLLALIPTPSWALCGDLCQWLGNWFDDYLTPVDYNYAHASLAKINAADDTGMQLSAGALAQLNQHWLLDISAEMNWQEEGMQYQHAGLNRFQGRLDYRVAGTERWDLLVGLGTSVASWSQGPVTEYSISPVVAFQIRGKLTSQLDLEIRHQVSKEFDRQWNHSSVGLVFYPTPQIALNLRAEHNQVSNSLLLETRFYF</sequence>
<dbReference type="AlphaFoldDB" id="A0A4U1BAV7"/>
<keyword evidence="3" id="KW-1185">Reference proteome</keyword>
<feature type="chain" id="PRO_5020197674" description="Outer membrane protein beta-barrel domain-containing protein" evidence="1">
    <location>
        <begin position="19"/>
        <end position="204"/>
    </location>
</feature>
<evidence type="ECO:0008006" key="4">
    <source>
        <dbReference type="Google" id="ProtNLM"/>
    </source>
</evidence>